<feature type="region of interest" description="Disordered" evidence="1">
    <location>
        <begin position="296"/>
        <end position="330"/>
    </location>
</feature>
<dbReference type="STRING" id="71717.A0A4Y7TL12"/>
<sequence>MTRKEWTTEAQWRFLHKRIPAVLALKEVKSRQAKKTFMDDMLAAWDKKWPHHAPTDQEIDAERLQITVKGKDNKTRSLTDEEARAVAYAKICEPQFQQIRVWFQNHTHDGSVTRKQLEAAARITVNADNARVSCAILKLTPKRTLLRWQAFLALESDRIKPEIDELWEKLEATSLKKNRSIPKIHKTLTGATEALVHQTGWASVMFVGGPDPGDGGRIQVFAAMQGPIEGNSPTYEEWLGPEKYAQLTQSVVDYIDEVYGVRVRDITYSSTTRTRTLDEVASQPCKAREPVIKVNLPNLDSDNDDPTLSGEEEDEEVRTKKQRKSNAKALTYDEQRALQIAENKAKMPEIFGTDSPSLTIKGGEDVHKGKKGGRPKGKKSNKGGGKDKGGKGNRKSTRLDRGGSAGKEGPRAQTGDGDVINNGPNTGENNPESVDDMETEVLDNSHNDEPALEQVLEDLQDVLNIMRGESSNPDNQDDNELNAQKNDKPNTQKDNAAAPRKDNKPNTQKDNAAPKEDDKPKIQKDNTAPRKNDQPNTQKNKTTTTKDGQPDGQEDNPTPKPNTHEDDTTPRNNKPNTQENKTTPKKVSQPDTTPKLDTEKNRTAPKNNSKPTESNGAEPNTTPSKPNTRRSGTQNNNDESGTMKDNPALALNTPQPHLIAPNAGGLQSEDSEGMDIDHPPAIPGMEGGWPVITNTSLDPRWRSLLDAFVAFEAQSPPSGKLNVASRPIEVKTWIGSKKKAVIPDVAIEDYSKRWSKWWDTLQPAWRPGLDLSAEGGTSGIYTVVVSLAWWAGKVSNTHDSFWELVGDVEWVLRELAMGPAAAPKPKAKRPLAAMDEGPLVSGPRKRVKTSKALQSSGVMEARFRVPRDLALCLNPFAIFYDYTPIFNRMILPSYGMISASGNVRMMDSGSSELEFPDRRWLTQHCHWLSETDKALPSAGCAVKACLPGAKLSQNHRNLDMYQPFVKPVQWETGFHHPSQPWLRVWLLQLAFSASPLLELVGQAQFKLQSMAALTNLLNFSAPDLLGSTLTSQWDSPFGRDFVIPQDDSEMDYLWKAVPTITHSIYSSHGMCPATGSLSLSSVTATV</sequence>
<evidence type="ECO:0000313" key="3">
    <source>
        <dbReference type="Proteomes" id="UP000298030"/>
    </source>
</evidence>
<feature type="compositionally biased region" description="Basic and acidic residues" evidence="1">
    <location>
        <begin position="512"/>
        <end position="533"/>
    </location>
</feature>
<proteinExistence type="predicted"/>
<comment type="caution">
    <text evidence="2">The sequence shown here is derived from an EMBL/GenBank/DDBJ whole genome shotgun (WGS) entry which is preliminary data.</text>
</comment>
<feature type="compositionally biased region" description="Polar residues" evidence="1">
    <location>
        <begin position="570"/>
        <end position="592"/>
    </location>
</feature>
<feature type="compositionally biased region" description="Low complexity" evidence="1">
    <location>
        <begin position="534"/>
        <end position="547"/>
    </location>
</feature>
<dbReference type="OrthoDB" id="2803783at2759"/>
<feature type="compositionally biased region" description="Acidic residues" evidence="1">
    <location>
        <begin position="301"/>
        <end position="316"/>
    </location>
</feature>
<feature type="compositionally biased region" description="Basic residues" evidence="1">
    <location>
        <begin position="368"/>
        <end position="381"/>
    </location>
</feature>
<keyword evidence="3" id="KW-1185">Reference proteome</keyword>
<feature type="region of interest" description="Disordered" evidence="1">
    <location>
        <begin position="347"/>
        <end position="689"/>
    </location>
</feature>
<feature type="compositionally biased region" description="Polar residues" evidence="1">
    <location>
        <begin position="604"/>
        <end position="640"/>
    </location>
</feature>
<feature type="compositionally biased region" description="Low complexity" evidence="1">
    <location>
        <begin position="421"/>
        <end position="432"/>
    </location>
</feature>
<name>A0A4Y7TL12_COPMI</name>
<organism evidence="2 3">
    <name type="scientific">Coprinellus micaceus</name>
    <name type="common">Glistening ink-cap mushroom</name>
    <name type="synonym">Coprinus micaceus</name>
    <dbReference type="NCBI Taxonomy" id="71717"/>
    <lineage>
        <taxon>Eukaryota</taxon>
        <taxon>Fungi</taxon>
        <taxon>Dikarya</taxon>
        <taxon>Basidiomycota</taxon>
        <taxon>Agaricomycotina</taxon>
        <taxon>Agaricomycetes</taxon>
        <taxon>Agaricomycetidae</taxon>
        <taxon>Agaricales</taxon>
        <taxon>Agaricineae</taxon>
        <taxon>Psathyrellaceae</taxon>
        <taxon>Coprinellus</taxon>
    </lineage>
</organism>
<accession>A0A4Y7TL12</accession>
<dbReference type="Proteomes" id="UP000298030">
    <property type="component" value="Unassembled WGS sequence"/>
</dbReference>
<dbReference type="EMBL" id="QPFP01000008">
    <property type="protein sequence ID" value="TEB34866.1"/>
    <property type="molecule type" value="Genomic_DNA"/>
</dbReference>
<gene>
    <name evidence="2" type="ORF">FA13DRAFT_1707083</name>
</gene>
<protein>
    <submittedName>
        <fullName evidence="2">Uncharacterized protein</fullName>
    </submittedName>
</protein>
<evidence type="ECO:0000313" key="2">
    <source>
        <dbReference type="EMBL" id="TEB34866.1"/>
    </source>
</evidence>
<evidence type="ECO:0000256" key="1">
    <source>
        <dbReference type="SAM" id="MobiDB-lite"/>
    </source>
</evidence>
<dbReference type="AlphaFoldDB" id="A0A4Y7TL12"/>
<reference evidence="2 3" key="1">
    <citation type="journal article" date="2019" name="Nat. Ecol. Evol.">
        <title>Megaphylogeny resolves global patterns of mushroom evolution.</title>
        <authorList>
            <person name="Varga T."/>
            <person name="Krizsan K."/>
            <person name="Foldi C."/>
            <person name="Dima B."/>
            <person name="Sanchez-Garcia M."/>
            <person name="Sanchez-Ramirez S."/>
            <person name="Szollosi G.J."/>
            <person name="Szarkandi J.G."/>
            <person name="Papp V."/>
            <person name="Albert L."/>
            <person name="Andreopoulos W."/>
            <person name="Angelini C."/>
            <person name="Antonin V."/>
            <person name="Barry K.W."/>
            <person name="Bougher N.L."/>
            <person name="Buchanan P."/>
            <person name="Buyck B."/>
            <person name="Bense V."/>
            <person name="Catcheside P."/>
            <person name="Chovatia M."/>
            <person name="Cooper J."/>
            <person name="Damon W."/>
            <person name="Desjardin D."/>
            <person name="Finy P."/>
            <person name="Geml J."/>
            <person name="Haridas S."/>
            <person name="Hughes K."/>
            <person name="Justo A."/>
            <person name="Karasinski D."/>
            <person name="Kautmanova I."/>
            <person name="Kiss B."/>
            <person name="Kocsube S."/>
            <person name="Kotiranta H."/>
            <person name="LaButti K.M."/>
            <person name="Lechner B.E."/>
            <person name="Liimatainen K."/>
            <person name="Lipzen A."/>
            <person name="Lukacs Z."/>
            <person name="Mihaltcheva S."/>
            <person name="Morgado L.N."/>
            <person name="Niskanen T."/>
            <person name="Noordeloos M.E."/>
            <person name="Ohm R.A."/>
            <person name="Ortiz-Santana B."/>
            <person name="Ovrebo C."/>
            <person name="Racz N."/>
            <person name="Riley R."/>
            <person name="Savchenko A."/>
            <person name="Shiryaev A."/>
            <person name="Soop K."/>
            <person name="Spirin V."/>
            <person name="Szebenyi C."/>
            <person name="Tomsovsky M."/>
            <person name="Tulloss R.E."/>
            <person name="Uehling J."/>
            <person name="Grigoriev I.V."/>
            <person name="Vagvolgyi C."/>
            <person name="Papp T."/>
            <person name="Martin F.M."/>
            <person name="Miettinen O."/>
            <person name="Hibbett D.S."/>
            <person name="Nagy L.G."/>
        </authorList>
    </citation>
    <scope>NUCLEOTIDE SEQUENCE [LARGE SCALE GENOMIC DNA]</scope>
    <source>
        <strain evidence="2 3">FP101781</strain>
    </source>
</reference>